<name>A0ABQ2JUG4_9SPHN</name>
<dbReference type="PANTHER" id="PTHR36453">
    <property type="entry name" value="SECRETED PROTEIN-RELATED"/>
    <property type="match status" value="1"/>
</dbReference>
<evidence type="ECO:0000313" key="3">
    <source>
        <dbReference type="Proteomes" id="UP000605099"/>
    </source>
</evidence>
<dbReference type="SUPFAM" id="SSF51126">
    <property type="entry name" value="Pectin lyase-like"/>
    <property type="match status" value="1"/>
</dbReference>
<proteinExistence type="predicted"/>
<dbReference type="EMBL" id="BMLK01000020">
    <property type="protein sequence ID" value="GGN57730.1"/>
    <property type="molecule type" value="Genomic_DNA"/>
</dbReference>
<organism evidence="2 3">
    <name type="scientific">Novosphingobium indicum</name>
    <dbReference type="NCBI Taxonomy" id="462949"/>
    <lineage>
        <taxon>Bacteria</taxon>
        <taxon>Pseudomonadati</taxon>
        <taxon>Pseudomonadota</taxon>
        <taxon>Alphaproteobacteria</taxon>
        <taxon>Sphingomonadales</taxon>
        <taxon>Sphingomonadaceae</taxon>
        <taxon>Novosphingobium</taxon>
    </lineage>
</organism>
<keyword evidence="3" id="KW-1185">Reference proteome</keyword>
<evidence type="ECO:0000313" key="2">
    <source>
        <dbReference type="EMBL" id="GGN57730.1"/>
    </source>
</evidence>
<dbReference type="InterPro" id="IPR039448">
    <property type="entry name" value="Beta_helix"/>
</dbReference>
<sequence>MNGTAEAGIELHGGDRQTLSPARHKVIDSIVANFGLENPDYSPGIRVSGVGQEVRDSLISGGAHSGIIVVGNNNSIIENVIKNTALASNDVGVIYLGRDWTQRGNRIMGNYIHDFGGQGKRSLITGIYLDDQIGGTLVKRNIVDGGAFGVILGGGRSNTIDENLFVNQSRAALYFDSRGMNVQRERRPWEAKSVNNQLLEKLKRVPVSSKVWKKQYPDLSQLSLGELSRPKGNAFSANAIFGEKAILAVPAETDSMIMKRENMFASNRDISEGLGAWLDGLKASSLYRPIITGAFAEHPSIEVCKLLSIPDHPPTPVVNPNIVSSLESPCG</sequence>
<accession>A0ABQ2JUG4</accession>
<gene>
    <name evidence="2" type="ORF">GCM10011349_36600</name>
</gene>
<reference evidence="3" key="1">
    <citation type="journal article" date="2019" name="Int. J. Syst. Evol. Microbiol.">
        <title>The Global Catalogue of Microorganisms (GCM) 10K type strain sequencing project: providing services to taxonomists for standard genome sequencing and annotation.</title>
        <authorList>
            <consortium name="The Broad Institute Genomics Platform"/>
            <consortium name="The Broad Institute Genome Sequencing Center for Infectious Disease"/>
            <person name="Wu L."/>
            <person name="Ma J."/>
        </authorList>
    </citation>
    <scope>NUCLEOTIDE SEQUENCE [LARGE SCALE GENOMIC DNA]</scope>
    <source>
        <strain evidence="3">CGMCC 1.6784</strain>
    </source>
</reference>
<dbReference type="Proteomes" id="UP000605099">
    <property type="component" value="Unassembled WGS sequence"/>
</dbReference>
<dbReference type="Gene3D" id="2.160.20.10">
    <property type="entry name" value="Single-stranded right-handed beta-helix, Pectin lyase-like"/>
    <property type="match status" value="1"/>
</dbReference>
<comment type="caution">
    <text evidence="2">The sequence shown here is derived from an EMBL/GenBank/DDBJ whole genome shotgun (WGS) entry which is preliminary data.</text>
</comment>
<dbReference type="InterPro" id="IPR012334">
    <property type="entry name" value="Pectin_lyas_fold"/>
</dbReference>
<dbReference type="Pfam" id="PF13229">
    <property type="entry name" value="Beta_helix"/>
    <property type="match status" value="1"/>
</dbReference>
<evidence type="ECO:0000259" key="1">
    <source>
        <dbReference type="Pfam" id="PF13229"/>
    </source>
</evidence>
<protein>
    <recommendedName>
        <fullName evidence="1">Right handed beta helix domain-containing protein</fullName>
    </recommendedName>
</protein>
<dbReference type="PANTHER" id="PTHR36453:SF1">
    <property type="entry name" value="RIGHT HANDED BETA HELIX DOMAIN-CONTAINING PROTEIN"/>
    <property type="match status" value="1"/>
</dbReference>
<dbReference type="InterPro" id="IPR011050">
    <property type="entry name" value="Pectin_lyase_fold/virulence"/>
</dbReference>
<feature type="domain" description="Right handed beta helix" evidence="1">
    <location>
        <begin position="44"/>
        <end position="181"/>
    </location>
</feature>